<dbReference type="EMBL" id="QXDC01000004">
    <property type="protein sequence ID" value="RIA37505.1"/>
    <property type="molecule type" value="Genomic_DNA"/>
</dbReference>
<organism evidence="1 2">
    <name type="scientific">Hephaestia caeni</name>
    <dbReference type="NCBI Taxonomy" id="645617"/>
    <lineage>
        <taxon>Bacteria</taxon>
        <taxon>Pseudomonadati</taxon>
        <taxon>Pseudomonadota</taxon>
        <taxon>Alphaproteobacteria</taxon>
        <taxon>Sphingomonadales</taxon>
        <taxon>Sphingomonadaceae</taxon>
        <taxon>Hephaestia</taxon>
    </lineage>
</organism>
<protein>
    <recommendedName>
        <fullName evidence="3">Cupin domain-containing protein</fullName>
    </recommendedName>
</protein>
<dbReference type="InterPro" id="IPR011051">
    <property type="entry name" value="RmlC_Cupin_sf"/>
</dbReference>
<evidence type="ECO:0000313" key="1">
    <source>
        <dbReference type="EMBL" id="RIA37505.1"/>
    </source>
</evidence>
<dbReference type="AlphaFoldDB" id="A0A397NS19"/>
<comment type="caution">
    <text evidence="1">The sequence shown here is derived from an EMBL/GenBank/DDBJ whole genome shotgun (WGS) entry which is preliminary data.</text>
</comment>
<keyword evidence="2" id="KW-1185">Reference proteome</keyword>
<gene>
    <name evidence="1" type="ORF">DFR49_3390</name>
</gene>
<dbReference type="RefSeq" id="WP_119036807.1">
    <property type="nucleotide sequence ID" value="NZ_QXDC01000004.1"/>
</dbReference>
<sequence>MNAPYATLPELQTWATAQMQRRPDLIIGKPTYLRRWWIVPRNEQQNVYLHQGLRDDDDRALHDHPWDNASFLLVGRYREITPHGTFVREAGSLIHRKATDAHRLELVDGQPFVSLFFTGPKVREWGFLCPKGWVHWQDFTAGEHGELVGAGCGE</sequence>
<dbReference type="OrthoDB" id="950196at2"/>
<dbReference type="Proteomes" id="UP000266568">
    <property type="component" value="Unassembled WGS sequence"/>
</dbReference>
<name>A0A397NS19_9SPHN</name>
<proteinExistence type="predicted"/>
<accession>A0A397NS19</accession>
<evidence type="ECO:0008006" key="3">
    <source>
        <dbReference type="Google" id="ProtNLM"/>
    </source>
</evidence>
<reference evidence="1 2" key="1">
    <citation type="submission" date="2018-08" db="EMBL/GenBank/DDBJ databases">
        <title>Genomic Encyclopedia of Type Strains, Phase IV (KMG-IV): sequencing the most valuable type-strain genomes for metagenomic binning, comparative biology and taxonomic classification.</title>
        <authorList>
            <person name="Goeker M."/>
        </authorList>
    </citation>
    <scope>NUCLEOTIDE SEQUENCE [LARGE SCALE GENOMIC DNA]</scope>
    <source>
        <strain evidence="1 2">DSM 25527</strain>
    </source>
</reference>
<evidence type="ECO:0000313" key="2">
    <source>
        <dbReference type="Proteomes" id="UP000266568"/>
    </source>
</evidence>
<dbReference type="SUPFAM" id="SSF51182">
    <property type="entry name" value="RmlC-like cupins"/>
    <property type="match status" value="1"/>
</dbReference>